<dbReference type="AlphaFoldDB" id="A0A6B2LKR8"/>
<name>A0A6B2LKR8_9EUKA</name>
<protein>
    <submittedName>
        <fullName evidence="1">Uncharacterized protein</fullName>
    </submittedName>
</protein>
<dbReference type="EMBL" id="GIBP01008329">
    <property type="protein sequence ID" value="NDV37298.1"/>
    <property type="molecule type" value="Transcribed_RNA"/>
</dbReference>
<evidence type="ECO:0000313" key="1">
    <source>
        <dbReference type="EMBL" id="NDV37298.1"/>
    </source>
</evidence>
<proteinExistence type="predicted"/>
<reference evidence="1" key="1">
    <citation type="journal article" date="2020" name="J. Eukaryot. Microbiol.">
        <title>De novo Sequencing, Assembly and Annotation of the Transcriptome for the Free-Living Testate Amoeba Arcella intermedia.</title>
        <authorList>
            <person name="Ribeiro G.M."/>
            <person name="Porfirio-Sousa A.L."/>
            <person name="Maurer-Alcala X.X."/>
            <person name="Katz L.A."/>
            <person name="Lahr D.J.G."/>
        </authorList>
    </citation>
    <scope>NUCLEOTIDE SEQUENCE</scope>
</reference>
<accession>A0A6B2LKR8</accession>
<organism evidence="1">
    <name type="scientific">Arcella intermedia</name>
    <dbReference type="NCBI Taxonomy" id="1963864"/>
    <lineage>
        <taxon>Eukaryota</taxon>
        <taxon>Amoebozoa</taxon>
        <taxon>Tubulinea</taxon>
        <taxon>Elardia</taxon>
        <taxon>Arcellinida</taxon>
        <taxon>Sphaerothecina</taxon>
        <taxon>Arcellidae</taxon>
        <taxon>Arcella</taxon>
    </lineage>
</organism>
<sequence>MYPLRHIPLILLLNIMNPSKNLPIHLHINLSPHQQHHSIHRCVVADLAEPLAVNEVALRWAEGEEDHVRVAVVEVGEGPVFLLARCVPEHEVEGGFGAVDGDFEGVVVDTEGGGEEVVFAGDEAVEEDGFADA</sequence>